<feature type="transmembrane region" description="Helical" evidence="6">
    <location>
        <begin position="295"/>
        <end position="313"/>
    </location>
</feature>
<feature type="transmembrane region" description="Helical" evidence="6">
    <location>
        <begin position="142"/>
        <end position="161"/>
    </location>
</feature>
<evidence type="ECO:0000256" key="6">
    <source>
        <dbReference type="SAM" id="Phobius"/>
    </source>
</evidence>
<dbReference type="Pfam" id="PF01490">
    <property type="entry name" value="Aa_trans"/>
    <property type="match status" value="1"/>
</dbReference>
<accession>A0ABC8X5F5</accession>
<evidence type="ECO:0000256" key="2">
    <source>
        <dbReference type="ARBA" id="ARBA00022692"/>
    </source>
</evidence>
<proteinExistence type="predicted"/>
<dbReference type="EMBL" id="OZ075123">
    <property type="protein sequence ID" value="CAL4919763.1"/>
    <property type="molecule type" value="Genomic_DNA"/>
</dbReference>
<reference evidence="9" key="1">
    <citation type="submission" date="2024-06" db="EMBL/GenBank/DDBJ databases">
        <authorList>
            <person name="Ryan C."/>
        </authorList>
    </citation>
    <scope>NUCLEOTIDE SEQUENCE [LARGE SCALE GENOMIC DNA]</scope>
</reference>
<name>A0ABC8X5F5_9POAL</name>
<evidence type="ECO:0000256" key="4">
    <source>
        <dbReference type="ARBA" id="ARBA00022989"/>
    </source>
</evidence>
<evidence type="ECO:0000256" key="5">
    <source>
        <dbReference type="ARBA" id="ARBA00023136"/>
    </source>
</evidence>
<feature type="transmembrane region" description="Helical" evidence="6">
    <location>
        <begin position="407"/>
        <end position="425"/>
    </location>
</feature>
<dbReference type="PANTHER" id="PTHR22950:SF349">
    <property type="entry name" value="AMINO ACID TRANSPORTER TRANSMEMBRANE DOMAIN-CONTAINING PROTEIN"/>
    <property type="match status" value="1"/>
</dbReference>
<protein>
    <recommendedName>
        <fullName evidence="7">Amino acid transporter transmembrane domain-containing protein</fullName>
    </recommendedName>
</protein>
<feature type="transmembrane region" description="Helical" evidence="6">
    <location>
        <begin position="49"/>
        <end position="68"/>
    </location>
</feature>
<keyword evidence="3" id="KW-0813">Transport</keyword>
<feature type="transmembrane region" description="Helical" evidence="6">
    <location>
        <begin position="114"/>
        <end position="136"/>
    </location>
</feature>
<dbReference type="PANTHER" id="PTHR22950">
    <property type="entry name" value="AMINO ACID TRANSPORTER"/>
    <property type="match status" value="1"/>
</dbReference>
<gene>
    <name evidence="8" type="ORF">URODEC1_LOCUS20010</name>
</gene>
<feature type="transmembrane region" description="Helical" evidence="6">
    <location>
        <begin position="252"/>
        <end position="275"/>
    </location>
</feature>
<evidence type="ECO:0000256" key="1">
    <source>
        <dbReference type="ARBA" id="ARBA00004141"/>
    </source>
</evidence>
<feature type="transmembrane region" description="Helical" evidence="6">
    <location>
        <begin position="220"/>
        <end position="240"/>
    </location>
</feature>
<dbReference type="GO" id="GO:0006865">
    <property type="term" value="P:amino acid transport"/>
    <property type="evidence" value="ECO:0007669"/>
    <property type="project" value="UniProtKB-KW"/>
</dbReference>
<evidence type="ECO:0000259" key="7">
    <source>
        <dbReference type="Pfam" id="PF01490"/>
    </source>
</evidence>
<evidence type="ECO:0000313" key="8">
    <source>
        <dbReference type="EMBL" id="CAL4919763.1"/>
    </source>
</evidence>
<dbReference type="Proteomes" id="UP001497457">
    <property type="component" value="Chromosome 13rd"/>
</dbReference>
<feature type="domain" description="Amino acid transporter transmembrane" evidence="7">
    <location>
        <begin position="19"/>
        <end position="424"/>
    </location>
</feature>
<sequence length="429" mass="44646">MAAEAKAPLLEGRRSGAGATPAQTIGNIVVSIVGTGVLGLPYAFRNAGWLAGALAVAGAGAATFYCMLQLLECRDKLREQEEAEVEEQHGHQHRCCNYTYGDLGEKCFGKAGRYFTEATIILSQSGGTVAYLVFIGQNVSSVFSGAGLSPATVVLALLLPIQAALSFIRSLSSLAHFSILADACTVLAVATVVKQDVELLSARGAPPLAGRSAVTDPRGVAFAAGFAVFCFEGFCMTLALEASMSDRTRFRAVLSHAIAGVTAVYACFGAAGYLAYGDATMDIVTLNLPNTWSTAAVKVAMCVALALTFPVMMHPIHEIVEARILGWLRNQHDGGGGVVERAALQASRVAVVAALCAVACFVPAFGAFASYVGSTVCALLSFVLPALFHLRVVGCAGAGASKRAVDWAILGFGLVFAAHGMYTVVARRH</sequence>
<dbReference type="InterPro" id="IPR013057">
    <property type="entry name" value="AA_transpt_TM"/>
</dbReference>
<reference evidence="8 9" key="2">
    <citation type="submission" date="2024-10" db="EMBL/GenBank/DDBJ databases">
        <authorList>
            <person name="Ryan C."/>
        </authorList>
    </citation>
    <scope>NUCLEOTIDE SEQUENCE [LARGE SCALE GENOMIC DNA]</scope>
</reference>
<evidence type="ECO:0000256" key="3">
    <source>
        <dbReference type="ARBA" id="ARBA00022970"/>
    </source>
</evidence>
<keyword evidence="9" id="KW-1185">Reference proteome</keyword>
<comment type="subcellular location">
    <subcellularLocation>
        <location evidence="1">Membrane</location>
        <topology evidence="1">Multi-pass membrane protein</topology>
    </subcellularLocation>
</comment>
<keyword evidence="2 6" id="KW-0812">Transmembrane</keyword>
<keyword evidence="4 6" id="KW-1133">Transmembrane helix</keyword>
<keyword evidence="3" id="KW-0029">Amino-acid transport</keyword>
<feature type="transmembrane region" description="Helical" evidence="6">
    <location>
        <begin position="24"/>
        <end position="43"/>
    </location>
</feature>
<feature type="transmembrane region" description="Helical" evidence="6">
    <location>
        <begin position="378"/>
        <end position="400"/>
    </location>
</feature>
<evidence type="ECO:0000313" key="9">
    <source>
        <dbReference type="Proteomes" id="UP001497457"/>
    </source>
</evidence>
<organism evidence="8 9">
    <name type="scientific">Urochloa decumbens</name>
    <dbReference type="NCBI Taxonomy" id="240449"/>
    <lineage>
        <taxon>Eukaryota</taxon>
        <taxon>Viridiplantae</taxon>
        <taxon>Streptophyta</taxon>
        <taxon>Embryophyta</taxon>
        <taxon>Tracheophyta</taxon>
        <taxon>Spermatophyta</taxon>
        <taxon>Magnoliopsida</taxon>
        <taxon>Liliopsida</taxon>
        <taxon>Poales</taxon>
        <taxon>Poaceae</taxon>
        <taxon>PACMAD clade</taxon>
        <taxon>Panicoideae</taxon>
        <taxon>Panicodae</taxon>
        <taxon>Paniceae</taxon>
        <taxon>Melinidinae</taxon>
        <taxon>Urochloa</taxon>
    </lineage>
</organism>
<keyword evidence="5 6" id="KW-0472">Membrane</keyword>
<feature type="transmembrane region" description="Helical" evidence="6">
    <location>
        <begin position="349"/>
        <end position="372"/>
    </location>
</feature>
<dbReference type="GO" id="GO:0031090">
    <property type="term" value="C:organelle membrane"/>
    <property type="evidence" value="ECO:0007669"/>
    <property type="project" value="UniProtKB-ARBA"/>
</dbReference>
<dbReference type="AlphaFoldDB" id="A0ABC8X5F5"/>